<dbReference type="Proteomes" id="UP000054498">
    <property type="component" value="Unassembled WGS sequence"/>
</dbReference>
<evidence type="ECO:0000256" key="1">
    <source>
        <dbReference type="ARBA" id="ARBA00010231"/>
    </source>
</evidence>
<evidence type="ECO:0000313" key="4">
    <source>
        <dbReference type="EMBL" id="KIZ01684.1"/>
    </source>
</evidence>
<feature type="non-terminal residue" evidence="4">
    <location>
        <position position="163"/>
    </location>
</feature>
<dbReference type="GO" id="GO:0006048">
    <property type="term" value="P:UDP-N-acetylglucosamine biosynthetic process"/>
    <property type="evidence" value="ECO:0007669"/>
    <property type="project" value="TreeGrafter"/>
</dbReference>
<dbReference type="AlphaFoldDB" id="A0A0D2L382"/>
<dbReference type="OrthoDB" id="1928at2759"/>
<organism evidence="4 5">
    <name type="scientific">Monoraphidium neglectum</name>
    <dbReference type="NCBI Taxonomy" id="145388"/>
    <lineage>
        <taxon>Eukaryota</taxon>
        <taxon>Viridiplantae</taxon>
        <taxon>Chlorophyta</taxon>
        <taxon>core chlorophytes</taxon>
        <taxon>Chlorophyceae</taxon>
        <taxon>CS clade</taxon>
        <taxon>Sphaeropleales</taxon>
        <taxon>Selenastraceae</taxon>
        <taxon>Monoraphidium</taxon>
    </lineage>
</organism>
<dbReference type="GO" id="GO:0004610">
    <property type="term" value="F:phosphoacetylglucosamine mutase activity"/>
    <property type="evidence" value="ECO:0007669"/>
    <property type="project" value="TreeGrafter"/>
</dbReference>
<dbReference type="InterPro" id="IPR005844">
    <property type="entry name" value="A-D-PHexomutase_a/b/a-I"/>
</dbReference>
<accession>A0A0D2L382</accession>
<dbReference type="EMBL" id="KK101225">
    <property type="protein sequence ID" value="KIZ01684.1"/>
    <property type="molecule type" value="Genomic_DNA"/>
</dbReference>
<dbReference type="GeneID" id="25739157"/>
<name>A0A0D2L382_9CHLO</name>
<dbReference type="STRING" id="145388.A0A0D2L382"/>
<dbReference type="SUPFAM" id="SSF53738">
    <property type="entry name" value="Phosphoglucomutase, first 3 domains"/>
    <property type="match status" value="1"/>
</dbReference>
<dbReference type="PANTHER" id="PTHR45955">
    <property type="entry name" value="PHOSPHOACETYLGLUCOSAMINE MUTASE"/>
    <property type="match status" value="1"/>
</dbReference>
<evidence type="ECO:0000256" key="2">
    <source>
        <dbReference type="SAM" id="MobiDB-lite"/>
    </source>
</evidence>
<evidence type="ECO:0000259" key="3">
    <source>
        <dbReference type="Pfam" id="PF02878"/>
    </source>
</evidence>
<dbReference type="Gene3D" id="3.40.120.10">
    <property type="entry name" value="Alpha-D-Glucose-1,6-Bisphosphate, subunit A, domain 3"/>
    <property type="match status" value="1"/>
</dbReference>
<proteinExistence type="inferred from homology"/>
<protein>
    <recommendedName>
        <fullName evidence="3">Alpha-D-phosphohexomutase alpha/beta/alpha domain-containing protein</fullName>
    </recommendedName>
</protein>
<evidence type="ECO:0000313" key="5">
    <source>
        <dbReference type="Proteomes" id="UP000054498"/>
    </source>
</evidence>
<dbReference type="GO" id="GO:0005975">
    <property type="term" value="P:carbohydrate metabolic process"/>
    <property type="evidence" value="ECO:0007669"/>
    <property type="project" value="InterPro"/>
</dbReference>
<feature type="compositionally biased region" description="Low complexity" evidence="2">
    <location>
        <begin position="130"/>
        <end position="140"/>
    </location>
</feature>
<feature type="region of interest" description="Disordered" evidence="2">
    <location>
        <begin position="129"/>
        <end position="163"/>
    </location>
</feature>
<dbReference type="Pfam" id="PF02878">
    <property type="entry name" value="PGM_PMM_I"/>
    <property type="match status" value="1"/>
</dbReference>
<dbReference type="InterPro" id="IPR016055">
    <property type="entry name" value="A-D-PHexomutase_a/b/a-I/II/III"/>
</dbReference>
<dbReference type="KEGG" id="mng:MNEG_6281"/>
<sequence>MSATAAAAAFAMDAATIEAASAKHPKQATFRPSYGTAGFRCEASLLDSTVFRCGLLIAARALATGAACGVMITASHNVDSDNGVKLVDPSGEMLEPAWEDLATRLAQAATDSEVASELSAILAAHPPAPEAAAAPAAAPGAKGGPRVIVGRDTRDSGPRLTAA</sequence>
<keyword evidence="5" id="KW-1185">Reference proteome</keyword>
<feature type="domain" description="Alpha-D-phosphohexomutase alpha/beta/alpha" evidence="3">
    <location>
        <begin position="63"/>
        <end position="103"/>
    </location>
</feature>
<dbReference type="RefSeq" id="XP_013900703.1">
    <property type="nucleotide sequence ID" value="XM_014045249.1"/>
</dbReference>
<comment type="similarity">
    <text evidence="1">Belongs to the phosphohexose mutase family.</text>
</comment>
<reference evidence="4 5" key="1">
    <citation type="journal article" date="2013" name="BMC Genomics">
        <title>Reconstruction of the lipid metabolism for the microalga Monoraphidium neglectum from its genome sequence reveals characteristics suitable for biofuel production.</title>
        <authorList>
            <person name="Bogen C."/>
            <person name="Al-Dilaimi A."/>
            <person name="Albersmeier A."/>
            <person name="Wichmann J."/>
            <person name="Grundmann M."/>
            <person name="Rupp O."/>
            <person name="Lauersen K.J."/>
            <person name="Blifernez-Klassen O."/>
            <person name="Kalinowski J."/>
            <person name="Goesmann A."/>
            <person name="Mussgnug J.H."/>
            <person name="Kruse O."/>
        </authorList>
    </citation>
    <scope>NUCLEOTIDE SEQUENCE [LARGE SCALE GENOMIC DNA]</scope>
    <source>
        <strain evidence="4 5">SAG 48.87</strain>
    </source>
</reference>
<gene>
    <name evidence="4" type="ORF">MNEG_6281</name>
</gene>
<dbReference type="PANTHER" id="PTHR45955:SF1">
    <property type="entry name" value="PHOSPHOACETYLGLUCOSAMINE MUTASE"/>
    <property type="match status" value="1"/>
</dbReference>